<name>E2AYA7_CAMFO</name>
<reference evidence="2 3" key="1">
    <citation type="journal article" date="2010" name="Science">
        <title>Genomic comparison of the ants Camponotus floridanus and Harpegnathos saltator.</title>
        <authorList>
            <person name="Bonasio R."/>
            <person name="Zhang G."/>
            <person name="Ye C."/>
            <person name="Mutti N.S."/>
            <person name="Fang X."/>
            <person name="Qin N."/>
            <person name="Donahue G."/>
            <person name="Yang P."/>
            <person name="Li Q."/>
            <person name="Li C."/>
            <person name="Zhang P."/>
            <person name="Huang Z."/>
            <person name="Berger S.L."/>
            <person name="Reinberg D."/>
            <person name="Wang J."/>
            <person name="Liebig J."/>
        </authorList>
    </citation>
    <scope>NUCLEOTIDE SEQUENCE [LARGE SCALE GENOMIC DNA]</scope>
    <source>
        <strain evidence="3">C129</strain>
    </source>
</reference>
<organism evidence="3">
    <name type="scientific">Camponotus floridanus</name>
    <name type="common">Florida carpenter ant</name>
    <dbReference type="NCBI Taxonomy" id="104421"/>
    <lineage>
        <taxon>Eukaryota</taxon>
        <taxon>Metazoa</taxon>
        <taxon>Ecdysozoa</taxon>
        <taxon>Arthropoda</taxon>
        <taxon>Hexapoda</taxon>
        <taxon>Insecta</taxon>
        <taxon>Pterygota</taxon>
        <taxon>Neoptera</taxon>
        <taxon>Endopterygota</taxon>
        <taxon>Hymenoptera</taxon>
        <taxon>Apocrita</taxon>
        <taxon>Aculeata</taxon>
        <taxon>Formicoidea</taxon>
        <taxon>Formicidae</taxon>
        <taxon>Formicinae</taxon>
        <taxon>Camponotus</taxon>
    </lineage>
</organism>
<proteinExistence type="predicted"/>
<protein>
    <submittedName>
        <fullName evidence="2">Uncharacterized protein</fullName>
    </submittedName>
</protein>
<keyword evidence="3" id="KW-1185">Reference proteome</keyword>
<evidence type="ECO:0000256" key="1">
    <source>
        <dbReference type="SAM" id="MobiDB-lite"/>
    </source>
</evidence>
<dbReference type="Proteomes" id="UP000000311">
    <property type="component" value="Unassembled WGS sequence"/>
</dbReference>
<dbReference type="InParanoid" id="E2AYA7"/>
<evidence type="ECO:0000313" key="3">
    <source>
        <dbReference type="Proteomes" id="UP000000311"/>
    </source>
</evidence>
<feature type="region of interest" description="Disordered" evidence="1">
    <location>
        <begin position="144"/>
        <end position="167"/>
    </location>
</feature>
<sequence>MMVESTLHRMFDLDQCIDVTFEPLDKIIQTVDVKFTQFCNISSTVTDPKEVSYVIREGDDNDDNDDMVVVVSMRGDGGAAGGRVVTVRNDDEDFVHSPSSYTDSILSPTHASNINRTSDLERNVSNPERNSPSTLLNVTQCRERRYSTRTTEQQRFQEMNEEDSNEDDDFHLKQLQIIATELLIDVPRKLIEKLRQGIQPEKHPDFWKR</sequence>
<evidence type="ECO:0000313" key="2">
    <source>
        <dbReference type="EMBL" id="EFN61582.1"/>
    </source>
</evidence>
<dbReference type="AlphaFoldDB" id="E2AYA7"/>
<dbReference type="EMBL" id="GL443843">
    <property type="protein sequence ID" value="EFN61582.1"/>
    <property type="molecule type" value="Genomic_DNA"/>
</dbReference>
<feature type="compositionally biased region" description="Polar residues" evidence="1">
    <location>
        <begin position="148"/>
        <end position="157"/>
    </location>
</feature>
<gene>
    <name evidence="2" type="ORF">EAG_09825</name>
</gene>
<accession>E2AYA7</accession>